<evidence type="ECO:0000313" key="1">
    <source>
        <dbReference type="EMBL" id="GAA0676775.1"/>
    </source>
</evidence>
<gene>
    <name evidence="1" type="ORF">GCM10009102_31660</name>
</gene>
<dbReference type="RefSeq" id="WP_163957897.1">
    <property type="nucleotide sequence ID" value="NZ_BAAAES010000012.1"/>
</dbReference>
<organism evidence="1 2">
    <name type="scientific">Sphingomonas insulae</name>
    <dbReference type="NCBI Taxonomy" id="424800"/>
    <lineage>
        <taxon>Bacteria</taxon>
        <taxon>Pseudomonadati</taxon>
        <taxon>Pseudomonadota</taxon>
        <taxon>Alphaproteobacteria</taxon>
        <taxon>Sphingomonadales</taxon>
        <taxon>Sphingomonadaceae</taxon>
        <taxon>Sphingomonas</taxon>
    </lineage>
</organism>
<dbReference type="Proteomes" id="UP001500238">
    <property type="component" value="Unassembled WGS sequence"/>
</dbReference>
<dbReference type="EMBL" id="BAAAES010000012">
    <property type="protein sequence ID" value="GAA0676775.1"/>
    <property type="molecule type" value="Genomic_DNA"/>
</dbReference>
<keyword evidence="2" id="KW-1185">Reference proteome</keyword>
<evidence type="ECO:0008006" key="3">
    <source>
        <dbReference type="Google" id="ProtNLM"/>
    </source>
</evidence>
<evidence type="ECO:0000313" key="2">
    <source>
        <dbReference type="Proteomes" id="UP001500238"/>
    </source>
</evidence>
<comment type="caution">
    <text evidence="1">The sequence shown here is derived from an EMBL/GenBank/DDBJ whole genome shotgun (WGS) entry which is preliminary data.</text>
</comment>
<reference evidence="2" key="1">
    <citation type="journal article" date="2019" name="Int. J. Syst. Evol. Microbiol.">
        <title>The Global Catalogue of Microorganisms (GCM) 10K type strain sequencing project: providing services to taxonomists for standard genome sequencing and annotation.</title>
        <authorList>
            <consortium name="The Broad Institute Genomics Platform"/>
            <consortium name="The Broad Institute Genome Sequencing Center for Infectious Disease"/>
            <person name="Wu L."/>
            <person name="Ma J."/>
        </authorList>
    </citation>
    <scope>NUCLEOTIDE SEQUENCE [LARGE SCALE GENOMIC DNA]</scope>
    <source>
        <strain evidence="2">JCM 14603</strain>
    </source>
</reference>
<sequence>MAKEFIPWSREKNARVLARDEAQRAETDRCILAGIEASEKGEDIATAVNAARDKPKRMKNGDDPEDFAPLLEPRKIRADGWTPDMLRAFITALAETGSVSEAARIVGVSRNTAYAMRHRAPHSVFSLAWDVAVQLSRKRLLDVAIERATQGQEVAVWYHGEQVGTRVVHNDRLLTFLLGQTPAPVHPTLPPHELAAMFPTMLAMIDTQLAHPVAMRLKDEREAAEAGEDDDY</sequence>
<name>A0ABP3T415_9SPHN</name>
<protein>
    <recommendedName>
        <fullName evidence="3">Helix-turn-helix domain-containing protein</fullName>
    </recommendedName>
</protein>
<accession>A0ABP3T415</accession>
<proteinExistence type="predicted"/>